<accession>A0A5J5F0S6</accession>
<dbReference type="Proteomes" id="UP000326924">
    <property type="component" value="Unassembled WGS sequence"/>
</dbReference>
<name>A0A5J5F0S6_9PEZI</name>
<reference evidence="1 2" key="1">
    <citation type="submission" date="2019-09" db="EMBL/GenBank/DDBJ databases">
        <title>Draft genome of the ectomycorrhizal ascomycete Sphaerosporella brunnea.</title>
        <authorList>
            <consortium name="DOE Joint Genome Institute"/>
            <person name="Benucci G.M."/>
            <person name="Marozzi G."/>
            <person name="Antonielli L."/>
            <person name="Sanchez S."/>
            <person name="Marco P."/>
            <person name="Wang X."/>
            <person name="Falini L.B."/>
            <person name="Barry K."/>
            <person name="Haridas S."/>
            <person name="Lipzen A."/>
            <person name="Labutti K."/>
            <person name="Grigoriev I.V."/>
            <person name="Murat C."/>
            <person name="Martin F."/>
            <person name="Albertini E."/>
            <person name="Donnini D."/>
            <person name="Bonito G."/>
        </authorList>
    </citation>
    <scope>NUCLEOTIDE SEQUENCE [LARGE SCALE GENOMIC DNA]</scope>
    <source>
        <strain evidence="1 2">Sb_GMNB300</strain>
    </source>
</reference>
<comment type="caution">
    <text evidence="1">The sequence shown here is derived from an EMBL/GenBank/DDBJ whole genome shotgun (WGS) entry which is preliminary data.</text>
</comment>
<keyword evidence="2" id="KW-1185">Reference proteome</keyword>
<sequence length="186" mass="20724">MQVPFRTRLSTGFCSCIFLRNDLALSHCYVCLSLESVSVSTNTDDALGCSQSYNDYLSPSGTVGKSISFYVSAIYMLGIIRANCVCGETLLKLRFPELKQFRLPLGPAAIRNKYMLRISFSRWESALPRVAGCIYSPPEALQAKRCNPRAQPSSLRLMRRRGNQTVCGDCRSGYFPRWLPAEGVGD</sequence>
<proteinExistence type="predicted"/>
<evidence type="ECO:0000313" key="2">
    <source>
        <dbReference type="Proteomes" id="UP000326924"/>
    </source>
</evidence>
<evidence type="ECO:0000313" key="1">
    <source>
        <dbReference type="EMBL" id="KAA8908919.1"/>
    </source>
</evidence>
<organism evidence="1 2">
    <name type="scientific">Sphaerosporella brunnea</name>
    <dbReference type="NCBI Taxonomy" id="1250544"/>
    <lineage>
        <taxon>Eukaryota</taxon>
        <taxon>Fungi</taxon>
        <taxon>Dikarya</taxon>
        <taxon>Ascomycota</taxon>
        <taxon>Pezizomycotina</taxon>
        <taxon>Pezizomycetes</taxon>
        <taxon>Pezizales</taxon>
        <taxon>Pyronemataceae</taxon>
        <taxon>Sphaerosporella</taxon>
    </lineage>
</organism>
<dbReference type="AlphaFoldDB" id="A0A5J5F0S6"/>
<dbReference type="EMBL" id="VXIS01000063">
    <property type="protein sequence ID" value="KAA8908919.1"/>
    <property type="molecule type" value="Genomic_DNA"/>
</dbReference>
<gene>
    <name evidence="1" type="ORF">FN846DRAFT_943952</name>
</gene>
<feature type="non-terminal residue" evidence="1">
    <location>
        <position position="186"/>
    </location>
</feature>
<dbReference type="InParanoid" id="A0A5J5F0S6"/>
<protein>
    <submittedName>
        <fullName evidence="1">Uncharacterized protein</fullName>
    </submittedName>
</protein>